<keyword evidence="1" id="KW-0805">Transcription regulation</keyword>
<evidence type="ECO:0000313" key="6">
    <source>
        <dbReference type="Proteomes" id="UP000318331"/>
    </source>
</evidence>
<dbReference type="PANTHER" id="PTHR46796">
    <property type="entry name" value="HTH-TYPE TRANSCRIPTIONAL ACTIVATOR RHAS-RELATED"/>
    <property type="match status" value="1"/>
</dbReference>
<dbReference type="PROSITE" id="PS01124">
    <property type="entry name" value="HTH_ARAC_FAMILY_2"/>
    <property type="match status" value="1"/>
</dbReference>
<proteinExistence type="predicted"/>
<protein>
    <submittedName>
        <fullName evidence="5">AraC-like DNA-binding protein</fullName>
    </submittedName>
</protein>
<dbReference type="SUPFAM" id="SSF46689">
    <property type="entry name" value="Homeodomain-like"/>
    <property type="match status" value="1"/>
</dbReference>
<keyword evidence="2 5" id="KW-0238">DNA-binding</keyword>
<evidence type="ECO:0000256" key="3">
    <source>
        <dbReference type="ARBA" id="ARBA00023163"/>
    </source>
</evidence>
<evidence type="ECO:0000313" key="5">
    <source>
        <dbReference type="EMBL" id="TQM57683.1"/>
    </source>
</evidence>
<dbReference type="Proteomes" id="UP000318331">
    <property type="component" value="Unassembled WGS sequence"/>
</dbReference>
<dbReference type="Pfam" id="PF12833">
    <property type="entry name" value="HTH_18"/>
    <property type="match status" value="1"/>
</dbReference>
<dbReference type="AlphaFoldDB" id="A0A543HH91"/>
<dbReference type="GO" id="GO:0003700">
    <property type="term" value="F:DNA-binding transcription factor activity"/>
    <property type="evidence" value="ECO:0007669"/>
    <property type="project" value="InterPro"/>
</dbReference>
<dbReference type="SMART" id="SM00342">
    <property type="entry name" value="HTH_ARAC"/>
    <property type="match status" value="1"/>
</dbReference>
<name>A0A543HH91_9MICO</name>
<dbReference type="Gene3D" id="1.10.10.60">
    <property type="entry name" value="Homeodomain-like"/>
    <property type="match status" value="1"/>
</dbReference>
<evidence type="ECO:0000256" key="2">
    <source>
        <dbReference type="ARBA" id="ARBA00023125"/>
    </source>
</evidence>
<accession>A0A543HH91</accession>
<keyword evidence="3" id="KW-0804">Transcription</keyword>
<keyword evidence="6" id="KW-1185">Reference proteome</keyword>
<dbReference type="GO" id="GO:0043565">
    <property type="term" value="F:sequence-specific DNA binding"/>
    <property type="evidence" value="ECO:0007669"/>
    <property type="project" value="InterPro"/>
</dbReference>
<dbReference type="InterPro" id="IPR050204">
    <property type="entry name" value="AraC_XylS_family_regulators"/>
</dbReference>
<organism evidence="5 6">
    <name type="scientific">Klugiella xanthotipulae</name>
    <dbReference type="NCBI Taxonomy" id="244735"/>
    <lineage>
        <taxon>Bacteria</taxon>
        <taxon>Bacillati</taxon>
        <taxon>Actinomycetota</taxon>
        <taxon>Actinomycetes</taxon>
        <taxon>Micrococcales</taxon>
        <taxon>Microbacteriaceae</taxon>
        <taxon>Klugiella</taxon>
    </lineage>
</organism>
<reference evidence="5 6" key="1">
    <citation type="submission" date="2019-06" db="EMBL/GenBank/DDBJ databases">
        <title>Sequencing the genomes of 1000 actinobacteria strains.</title>
        <authorList>
            <person name="Klenk H.-P."/>
        </authorList>
    </citation>
    <scope>NUCLEOTIDE SEQUENCE [LARGE SCALE GENOMIC DNA]</scope>
    <source>
        <strain evidence="5 6">DSM 18031</strain>
    </source>
</reference>
<dbReference type="InterPro" id="IPR035418">
    <property type="entry name" value="AraC-bd_2"/>
</dbReference>
<feature type="domain" description="HTH araC/xylS-type" evidence="4">
    <location>
        <begin position="223"/>
        <end position="324"/>
    </location>
</feature>
<sequence>MHPAPPEQLLIHTSDPDEACARLSNIYCEHRLSVTPGSGPFAARQTAGSIPGLRLFELGFGGADTEIDSQPFDDFVLVSRPLRGRFSVVSSDAGGVRVSSDALVMDPYASYRLGWHEGCAVWNMAFDRERFEAVAAELRGYETPRRLTFALGPSGSPTQREAWAGVSRFLYEQVGPGSAVRLAPLARAQLVRLAIATLLDAYPNSSHADEPAGGTSPGLPALRRAIAFIESRAEDPIGLREIAEAARLSPRGLQLAFRRFEDTTPLAFLRETRLRRAHVELAGANPATTTVTEVASRWGFVHLGRFAVEHRRVFGLTPSEVLRGA</sequence>
<evidence type="ECO:0000259" key="4">
    <source>
        <dbReference type="PROSITE" id="PS01124"/>
    </source>
</evidence>
<gene>
    <name evidence="5" type="ORF">FB466_2679</name>
</gene>
<evidence type="ECO:0000256" key="1">
    <source>
        <dbReference type="ARBA" id="ARBA00023015"/>
    </source>
</evidence>
<dbReference type="InterPro" id="IPR018060">
    <property type="entry name" value="HTH_AraC"/>
</dbReference>
<dbReference type="EMBL" id="VFPN01000004">
    <property type="protein sequence ID" value="TQM57683.1"/>
    <property type="molecule type" value="Genomic_DNA"/>
</dbReference>
<dbReference type="Pfam" id="PF14525">
    <property type="entry name" value="AraC_binding_2"/>
    <property type="match status" value="1"/>
</dbReference>
<dbReference type="InterPro" id="IPR009057">
    <property type="entry name" value="Homeodomain-like_sf"/>
</dbReference>
<dbReference type="RefSeq" id="WP_170206137.1">
    <property type="nucleotide sequence ID" value="NZ_BAAAYS010000015.1"/>
</dbReference>
<comment type="caution">
    <text evidence="5">The sequence shown here is derived from an EMBL/GenBank/DDBJ whole genome shotgun (WGS) entry which is preliminary data.</text>
</comment>